<feature type="domain" description="Integrase catalytic" evidence="1">
    <location>
        <begin position="12"/>
        <end position="205"/>
    </location>
</feature>
<organism evidence="2 3">
    <name type="scientific">Habropoda laboriosa</name>
    <dbReference type="NCBI Taxonomy" id="597456"/>
    <lineage>
        <taxon>Eukaryota</taxon>
        <taxon>Metazoa</taxon>
        <taxon>Ecdysozoa</taxon>
        <taxon>Arthropoda</taxon>
        <taxon>Hexapoda</taxon>
        <taxon>Insecta</taxon>
        <taxon>Pterygota</taxon>
        <taxon>Neoptera</taxon>
        <taxon>Endopterygota</taxon>
        <taxon>Hymenoptera</taxon>
        <taxon>Apocrita</taxon>
        <taxon>Aculeata</taxon>
        <taxon>Apoidea</taxon>
        <taxon>Anthophila</taxon>
        <taxon>Apidae</taxon>
        <taxon>Habropoda</taxon>
    </lineage>
</organism>
<gene>
    <name evidence="2" type="ORF">WH47_02483</name>
</gene>
<dbReference type="InterPro" id="IPR012337">
    <property type="entry name" value="RNaseH-like_sf"/>
</dbReference>
<dbReference type="Gene3D" id="3.30.420.10">
    <property type="entry name" value="Ribonuclease H-like superfamily/Ribonuclease H"/>
    <property type="match status" value="1"/>
</dbReference>
<dbReference type="GO" id="GO:0015074">
    <property type="term" value="P:DNA integration"/>
    <property type="evidence" value="ECO:0007669"/>
    <property type="project" value="InterPro"/>
</dbReference>
<evidence type="ECO:0000313" key="2">
    <source>
        <dbReference type="EMBL" id="KOC63602.1"/>
    </source>
</evidence>
<dbReference type="EMBL" id="KQ414692">
    <property type="protein sequence ID" value="KOC63602.1"/>
    <property type="molecule type" value="Genomic_DNA"/>
</dbReference>
<reference evidence="2 3" key="1">
    <citation type="submission" date="2015-07" db="EMBL/GenBank/DDBJ databases">
        <title>The genome of Habropoda laboriosa.</title>
        <authorList>
            <person name="Pan H."/>
            <person name="Kapheim K."/>
        </authorList>
    </citation>
    <scope>NUCLEOTIDE SEQUENCE [LARGE SCALE GENOMIC DNA]</scope>
    <source>
        <strain evidence="2">0110345459</strain>
    </source>
</reference>
<dbReference type="OrthoDB" id="6615390at2759"/>
<evidence type="ECO:0000313" key="3">
    <source>
        <dbReference type="Proteomes" id="UP000053825"/>
    </source>
</evidence>
<dbReference type="PANTHER" id="PTHR47331:SF1">
    <property type="entry name" value="GAG-LIKE PROTEIN"/>
    <property type="match status" value="1"/>
</dbReference>
<evidence type="ECO:0000259" key="1">
    <source>
        <dbReference type="PROSITE" id="PS50994"/>
    </source>
</evidence>
<dbReference type="Pfam" id="PF18701">
    <property type="entry name" value="DUF5641"/>
    <property type="match status" value="1"/>
</dbReference>
<dbReference type="GO" id="GO:0003676">
    <property type="term" value="F:nucleic acid binding"/>
    <property type="evidence" value="ECO:0007669"/>
    <property type="project" value="InterPro"/>
</dbReference>
<name>A0A0L7QYD7_9HYME</name>
<dbReference type="SUPFAM" id="SSF53098">
    <property type="entry name" value="Ribonuclease H-like"/>
    <property type="match status" value="1"/>
</dbReference>
<dbReference type="InterPro" id="IPR001584">
    <property type="entry name" value="Integrase_cat-core"/>
</dbReference>
<dbReference type="PROSITE" id="PS50994">
    <property type="entry name" value="INTEGRASE"/>
    <property type="match status" value="1"/>
</dbReference>
<proteinExistence type="predicted"/>
<sequence length="325" mass="37317">MRDGTATCERVTPSRPFTTCGVDYAGPFATKGRTPSKVTVKAYICIFICFATKAVHIELATDLSTEAFLNCLRRFTARRGRCRCIISDNATNFVGAKNELKQLSERLNSQHHKKRVTEFLTKQGIDWKFIPPRAPHFGGLWESAVRLAKYHLKRVIGEQRLTYEELYTLLTQIESCMNSRPLTPLSSDPADFDTLTPGHFLIGNRLTALPDHDITQLKTSRLGRYQLIQQMLQHFWRRWQREYLHQLQQRHKWTQSTSPKVTEGALVIVKEDNLPPLLWSLGRFIHLHPGKDGVARVATIKTAEAEYKKPVTKLCQLPILDNERH</sequence>
<dbReference type="Proteomes" id="UP000053825">
    <property type="component" value="Unassembled WGS sequence"/>
</dbReference>
<dbReference type="PANTHER" id="PTHR47331">
    <property type="entry name" value="PHD-TYPE DOMAIN-CONTAINING PROTEIN"/>
    <property type="match status" value="1"/>
</dbReference>
<dbReference type="STRING" id="597456.A0A0L7QYD7"/>
<keyword evidence="3" id="KW-1185">Reference proteome</keyword>
<protein>
    <recommendedName>
        <fullName evidence="1">Integrase catalytic domain-containing protein</fullName>
    </recommendedName>
</protein>
<dbReference type="AlphaFoldDB" id="A0A0L7QYD7"/>
<dbReference type="InterPro" id="IPR040676">
    <property type="entry name" value="DUF5641"/>
</dbReference>
<dbReference type="InterPro" id="IPR036397">
    <property type="entry name" value="RNaseH_sf"/>
</dbReference>
<accession>A0A0L7QYD7</accession>